<dbReference type="EMBL" id="JWZT01000010">
    <property type="protein sequence ID" value="KII75198.1"/>
    <property type="molecule type" value="Genomic_DNA"/>
</dbReference>
<proteinExistence type="predicted"/>
<name>A0A0C2JZV4_THEKT</name>
<protein>
    <submittedName>
        <fullName evidence="1">Uncharacterized protein</fullName>
    </submittedName>
</protein>
<comment type="caution">
    <text evidence="1">The sequence shown here is derived from an EMBL/GenBank/DDBJ whole genome shotgun (WGS) entry which is preliminary data.</text>
</comment>
<accession>A0A0C2JZV4</accession>
<organism evidence="1 2">
    <name type="scientific">Thelohanellus kitauei</name>
    <name type="common">Myxosporean</name>
    <dbReference type="NCBI Taxonomy" id="669202"/>
    <lineage>
        <taxon>Eukaryota</taxon>
        <taxon>Metazoa</taxon>
        <taxon>Cnidaria</taxon>
        <taxon>Myxozoa</taxon>
        <taxon>Myxosporea</taxon>
        <taxon>Bivalvulida</taxon>
        <taxon>Platysporina</taxon>
        <taxon>Myxobolidae</taxon>
        <taxon>Thelohanellus</taxon>
    </lineage>
</organism>
<keyword evidence="2" id="KW-1185">Reference proteome</keyword>
<dbReference type="Proteomes" id="UP000031668">
    <property type="component" value="Unassembled WGS sequence"/>
</dbReference>
<evidence type="ECO:0000313" key="1">
    <source>
        <dbReference type="EMBL" id="KII75198.1"/>
    </source>
</evidence>
<reference evidence="1 2" key="1">
    <citation type="journal article" date="2014" name="Genome Biol. Evol.">
        <title>The genome of the myxosporean Thelohanellus kitauei shows adaptations to nutrient acquisition within its fish host.</title>
        <authorList>
            <person name="Yang Y."/>
            <person name="Xiong J."/>
            <person name="Zhou Z."/>
            <person name="Huo F."/>
            <person name="Miao W."/>
            <person name="Ran C."/>
            <person name="Liu Y."/>
            <person name="Zhang J."/>
            <person name="Feng J."/>
            <person name="Wang M."/>
            <person name="Wang M."/>
            <person name="Wang L."/>
            <person name="Yao B."/>
        </authorList>
    </citation>
    <scope>NUCLEOTIDE SEQUENCE [LARGE SCALE GENOMIC DNA]</scope>
    <source>
        <strain evidence="1">Wuqing</strain>
    </source>
</reference>
<sequence>MDFAWPRSLVLNPTPVHYCTNFTSTASVMLSTRDSPFQSLIPDRHPSAHSSDYLHASALLGDDIKAAIVRWEEVSCASFSVAMAEDPIVSVAFDKWMYLLIYGIMCR</sequence>
<dbReference type="AlphaFoldDB" id="A0A0C2JZV4"/>
<gene>
    <name evidence="1" type="ORF">RF11_07617</name>
</gene>
<evidence type="ECO:0000313" key="2">
    <source>
        <dbReference type="Proteomes" id="UP000031668"/>
    </source>
</evidence>